<proteinExistence type="predicted"/>
<dbReference type="AlphaFoldDB" id="A0A6F8ZF49"/>
<evidence type="ECO:0000313" key="2">
    <source>
        <dbReference type="Proteomes" id="UP000503399"/>
    </source>
</evidence>
<protein>
    <recommendedName>
        <fullName evidence="3">Transposase</fullName>
    </recommendedName>
</protein>
<organism evidence="1 2">
    <name type="scientific">Candidatus Hydrogenisulfobacillus filiaventi</name>
    <dbReference type="NCBI Taxonomy" id="2707344"/>
    <lineage>
        <taxon>Bacteria</taxon>
        <taxon>Bacillati</taxon>
        <taxon>Bacillota</taxon>
        <taxon>Clostridia</taxon>
        <taxon>Eubacteriales</taxon>
        <taxon>Clostridiales Family XVII. Incertae Sedis</taxon>
        <taxon>Candidatus Hydrogenisulfobacillus</taxon>
    </lineage>
</organism>
<evidence type="ECO:0008006" key="3">
    <source>
        <dbReference type="Google" id="ProtNLM"/>
    </source>
</evidence>
<gene>
    <name evidence="1" type="ORF">R50_1058</name>
</gene>
<accession>A0A6F8ZF49</accession>
<evidence type="ECO:0000313" key="1">
    <source>
        <dbReference type="EMBL" id="CAB1128564.1"/>
    </source>
</evidence>
<name>A0A6F8ZF49_9FIRM</name>
<sequence>MGTFPNAAAALRLAGAVLLEQQDEWAAAPRRSCSKTSMAKLQPLYTAVTAQEVGASGRGNLSGDAIFHVC</sequence>
<keyword evidence="2" id="KW-1185">Reference proteome</keyword>
<reference evidence="1 2" key="1">
    <citation type="submission" date="2020-02" db="EMBL/GenBank/DDBJ databases">
        <authorList>
            <person name="Hogendoorn C."/>
        </authorList>
    </citation>
    <scope>NUCLEOTIDE SEQUENCE [LARGE SCALE GENOMIC DNA]</scope>
    <source>
        <strain evidence="1">R501</strain>
    </source>
</reference>
<dbReference type="EMBL" id="LR778114">
    <property type="protein sequence ID" value="CAB1128564.1"/>
    <property type="molecule type" value="Genomic_DNA"/>
</dbReference>
<dbReference type="KEGG" id="hfv:R50_1058"/>
<dbReference type="Proteomes" id="UP000503399">
    <property type="component" value="Chromosome"/>
</dbReference>